<dbReference type="EMBL" id="NKXS01001159">
    <property type="protein sequence ID" value="PIN20219.1"/>
    <property type="molecule type" value="Genomic_DNA"/>
</dbReference>
<evidence type="ECO:0000313" key="2">
    <source>
        <dbReference type="Proteomes" id="UP000231279"/>
    </source>
</evidence>
<evidence type="ECO:0000313" key="1">
    <source>
        <dbReference type="EMBL" id="PIN20219.1"/>
    </source>
</evidence>
<organism evidence="1 2">
    <name type="scientific">Handroanthus impetiginosus</name>
    <dbReference type="NCBI Taxonomy" id="429701"/>
    <lineage>
        <taxon>Eukaryota</taxon>
        <taxon>Viridiplantae</taxon>
        <taxon>Streptophyta</taxon>
        <taxon>Embryophyta</taxon>
        <taxon>Tracheophyta</taxon>
        <taxon>Spermatophyta</taxon>
        <taxon>Magnoliopsida</taxon>
        <taxon>eudicotyledons</taxon>
        <taxon>Gunneridae</taxon>
        <taxon>Pentapetalae</taxon>
        <taxon>asterids</taxon>
        <taxon>lamiids</taxon>
        <taxon>Lamiales</taxon>
        <taxon>Bignoniaceae</taxon>
        <taxon>Crescentiina</taxon>
        <taxon>Tabebuia alliance</taxon>
        <taxon>Handroanthus</taxon>
    </lineage>
</organism>
<reference evidence="2" key="1">
    <citation type="journal article" date="2018" name="Gigascience">
        <title>Genome assembly of the Pink Ipe (Handroanthus impetiginosus, Bignoniaceae), a highly valued, ecologically keystone Neotropical timber forest tree.</title>
        <authorList>
            <person name="Silva-Junior O.B."/>
            <person name="Grattapaglia D."/>
            <person name="Novaes E."/>
            <person name="Collevatti R.G."/>
        </authorList>
    </citation>
    <scope>NUCLEOTIDE SEQUENCE [LARGE SCALE GENOMIC DNA]</scope>
    <source>
        <strain evidence="2">cv. UFG-1</strain>
    </source>
</reference>
<gene>
    <name evidence="1" type="ORF">CDL12_07091</name>
</gene>
<protein>
    <submittedName>
        <fullName evidence="1">Uncharacterized protein</fullName>
    </submittedName>
</protein>
<dbReference type="Proteomes" id="UP000231279">
    <property type="component" value="Unassembled WGS sequence"/>
</dbReference>
<name>A0A2G9HRS1_9LAMI</name>
<proteinExistence type="predicted"/>
<comment type="caution">
    <text evidence="1">The sequence shown here is derived from an EMBL/GenBank/DDBJ whole genome shotgun (WGS) entry which is preliminary data.</text>
</comment>
<accession>A0A2G9HRS1</accession>
<dbReference type="AlphaFoldDB" id="A0A2G9HRS1"/>
<sequence length="58" mass="7264">MVLLLCQCRKCFCPVVFLLREKTNEPNWKQRMHLQKFQNVIQAYRYCYKYQVLCRFKI</sequence>
<keyword evidence="2" id="KW-1185">Reference proteome</keyword>